<feature type="compositionally biased region" description="Acidic residues" evidence="3">
    <location>
        <begin position="144"/>
        <end position="177"/>
    </location>
</feature>
<gene>
    <name evidence="5" type="ORF">DUNSADRAFT_9792</name>
</gene>
<dbReference type="Proteomes" id="UP000815325">
    <property type="component" value="Unassembled WGS sequence"/>
</dbReference>
<dbReference type="CDD" id="cd23810">
    <property type="entry name" value="UBCc_BIRC6"/>
    <property type="match status" value="1"/>
</dbReference>
<dbReference type="PROSITE" id="PS50127">
    <property type="entry name" value="UBC_2"/>
    <property type="match status" value="1"/>
</dbReference>
<evidence type="ECO:0000313" key="6">
    <source>
        <dbReference type="Proteomes" id="UP000815325"/>
    </source>
</evidence>
<evidence type="ECO:0000256" key="3">
    <source>
        <dbReference type="SAM" id="MobiDB-lite"/>
    </source>
</evidence>
<feature type="compositionally biased region" description="Low complexity" evidence="3">
    <location>
        <begin position="468"/>
        <end position="481"/>
    </location>
</feature>
<dbReference type="SUPFAM" id="SSF54495">
    <property type="entry name" value="UBC-like"/>
    <property type="match status" value="1"/>
</dbReference>
<feature type="compositionally biased region" description="Low complexity" evidence="3">
    <location>
        <begin position="417"/>
        <end position="432"/>
    </location>
</feature>
<dbReference type="SMART" id="SM00212">
    <property type="entry name" value="UBCc"/>
    <property type="match status" value="1"/>
</dbReference>
<feature type="region of interest" description="Disordered" evidence="3">
    <location>
        <begin position="494"/>
        <end position="516"/>
    </location>
</feature>
<dbReference type="CDD" id="cd23802">
    <property type="entry name" value="UBCc_UBE2Q"/>
    <property type="match status" value="1"/>
</dbReference>
<dbReference type="PANTHER" id="PTHR46116">
    <property type="entry name" value="(E3-INDEPENDENT) E2 UBIQUITIN-CONJUGATING ENZYME"/>
    <property type="match status" value="1"/>
</dbReference>
<name>A0ABQ7GGN3_DUNSA</name>
<accession>A0ABQ7GGN3</accession>
<dbReference type="Pfam" id="PF00179">
    <property type="entry name" value="UQ_con"/>
    <property type="match status" value="1"/>
</dbReference>
<dbReference type="InterPro" id="IPR016135">
    <property type="entry name" value="UBQ-conjugating_enzyme/RWD"/>
</dbReference>
<protein>
    <recommendedName>
        <fullName evidence="4">UBC core domain-containing protein</fullName>
    </recommendedName>
</protein>
<dbReference type="Gene3D" id="3.10.110.10">
    <property type="entry name" value="Ubiquitin Conjugating Enzyme"/>
    <property type="match status" value="2"/>
</dbReference>
<feature type="compositionally biased region" description="Low complexity" evidence="3">
    <location>
        <begin position="507"/>
        <end position="516"/>
    </location>
</feature>
<organism evidence="5 6">
    <name type="scientific">Dunaliella salina</name>
    <name type="common">Green alga</name>
    <name type="synonym">Protococcus salinus</name>
    <dbReference type="NCBI Taxonomy" id="3046"/>
    <lineage>
        <taxon>Eukaryota</taxon>
        <taxon>Viridiplantae</taxon>
        <taxon>Chlorophyta</taxon>
        <taxon>core chlorophytes</taxon>
        <taxon>Chlorophyceae</taxon>
        <taxon>CS clade</taxon>
        <taxon>Chlamydomonadales</taxon>
        <taxon>Dunaliellaceae</taxon>
        <taxon>Dunaliella</taxon>
    </lineage>
</organism>
<feature type="compositionally biased region" description="Basic and acidic residues" evidence="3">
    <location>
        <begin position="178"/>
        <end position="190"/>
    </location>
</feature>
<dbReference type="InterPro" id="IPR000608">
    <property type="entry name" value="UBC"/>
</dbReference>
<evidence type="ECO:0000256" key="1">
    <source>
        <dbReference type="ARBA" id="ARBA00022679"/>
    </source>
</evidence>
<evidence type="ECO:0000313" key="5">
    <source>
        <dbReference type="EMBL" id="KAF5833769.1"/>
    </source>
</evidence>
<evidence type="ECO:0000259" key="4">
    <source>
        <dbReference type="PROSITE" id="PS50127"/>
    </source>
</evidence>
<feature type="region of interest" description="Disordered" evidence="3">
    <location>
        <begin position="112"/>
        <end position="190"/>
    </location>
</feature>
<feature type="compositionally biased region" description="Basic and acidic residues" evidence="3">
    <location>
        <begin position="407"/>
        <end position="416"/>
    </location>
</feature>
<proteinExistence type="predicted"/>
<comment type="caution">
    <text evidence="5">The sequence shown here is derived from an EMBL/GenBank/DDBJ whole genome shotgun (WGS) entry which is preliminary data.</text>
</comment>
<keyword evidence="2" id="KW-0833">Ubl conjugation pathway</keyword>
<dbReference type="EMBL" id="MU069792">
    <property type="protein sequence ID" value="KAF5833769.1"/>
    <property type="molecule type" value="Genomic_DNA"/>
</dbReference>
<evidence type="ECO:0000256" key="2">
    <source>
        <dbReference type="ARBA" id="ARBA00022786"/>
    </source>
</evidence>
<keyword evidence="1" id="KW-0808">Transferase</keyword>
<sequence length="842" mass="90631">MQRDAERCRAFLKDRPGFPLKSVSCDDEGYQIVLEGGLRITCMILDRDSYPNSCALLSSESPLAEKLEGISEKHFTDKAPLHSVLSKVLELTGHASSVPELSAHMLSTEAAAGGGEAMDWEPAEGSKGGKGGGRLKQAAHEDASSEQDGDFQGEDEDEDEDGMGSDGDGSEESDQEDREMTIECGKRQGRWEKYEAEREEQERDQPQSSEKAVAQRQQIFGDSKCAFLMLSKELLDLFKQQSLDMFVDSEGDDVFQWGVELSNFAEGSGLAQDMREIQRRYSYSSLKVRISFMRGLHPFFPASVEVVRPYLKHWVLGAAASHPMLQMANWDPLKPLAELIAQIKAFLEANARVDLASPLNDITRFPSTSYPASQRCLARLEALTGHEPLCLRDPDVRQVYASRDRFGGRGLERSTTPHDASAPASSSKATTPGEPNGTNTKKRTRNEQGEEVEKEGAKLQGEGSSATGPGSEAPAKGASAAGSPAAAATAAAASGSTGSAGGGGSSGTTTPAASKPKTYWAAGTGYGTGAKSGASWDPKKAEAAQQARDAEMQSVVLRLIRALEHEMAGAAAPDMCARAPYYDSLLRTVHQLIRHPAWAAQLLTEGVPGGHTLLGVLSTLAGPAGRFIKVGEVTNLAGRSSVLAAVEEGSGETPCAIHEHAYREEALREGVKPSERVSRLGKEIVGLMSDLPLNPSSSIFVRVDEDKMMLWRFLLTGPDDTPYAGGCFIFDIYFPPTYPTVCPKVRLKTTGGGSVRFNPNLYNCGKVCLSLLGTWEGGKGEGWVPNVSSALQLFVSIQSLIFVEDPYFNEPGYERSIGTPQGTDASRQCDMVIREAKIFPVP</sequence>
<feature type="domain" description="UBC core" evidence="4">
    <location>
        <begin position="675"/>
        <end position="842"/>
    </location>
</feature>
<keyword evidence="6" id="KW-1185">Reference proteome</keyword>
<feature type="region of interest" description="Disordered" evidence="3">
    <location>
        <begin position="407"/>
        <end position="481"/>
    </location>
</feature>
<reference evidence="5" key="1">
    <citation type="submission" date="2017-08" db="EMBL/GenBank/DDBJ databases">
        <authorList>
            <person name="Polle J.E."/>
            <person name="Barry K."/>
            <person name="Cushman J."/>
            <person name="Schmutz J."/>
            <person name="Tran D."/>
            <person name="Hathwaick L.T."/>
            <person name="Yim W.C."/>
            <person name="Jenkins J."/>
            <person name="Mckie-Krisberg Z.M."/>
            <person name="Prochnik S."/>
            <person name="Lindquist E."/>
            <person name="Dockter R.B."/>
            <person name="Adam C."/>
            <person name="Molina H."/>
            <person name="Bunkerborg J."/>
            <person name="Jin E."/>
            <person name="Buchheim M."/>
            <person name="Magnuson J."/>
        </authorList>
    </citation>
    <scope>NUCLEOTIDE SEQUENCE</scope>
    <source>
        <strain evidence="5">CCAP 19/18</strain>
    </source>
</reference>
<dbReference type="PANTHER" id="PTHR46116:SF39">
    <property type="entry name" value="BACULOVIRAL IAP REPEAT-CONTAINING PROTEIN 6"/>
    <property type="match status" value="1"/>
</dbReference>